<keyword evidence="4" id="KW-0963">Cytoplasm</keyword>
<dbReference type="InterPro" id="IPR000304">
    <property type="entry name" value="Pyrroline-COOH_reductase"/>
</dbReference>
<dbReference type="GO" id="GO:0055129">
    <property type="term" value="P:L-proline biosynthetic process"/>
    <property type="evidence" value="ECO:0007669"/>
    <property type="project" value="UniProtKB-UniRule"/>
</dbReference>
<dbReference type="EMBL" id="PKUQ01000001">
    <property type="protein sequence ID" value="PLW79149.1"/>
    <property type="molecule type" value="Genomic_DNA"/>
</dbReference>
<proteinExistence type="inferred from homology"/>
<evidence type="ECO:0000313" key="10">
    <source>
        <dbReference type="Proteomes" id="UP000234881"/>
    </source>
</evidence>
<comment type="pathway">
    <text evidence="4">Amino-acid biosynthesis; L-proline biosynthesis; L-proline from L-glutamate 5-semialdehyde: step 1/1.</text>
</comment>
<keyword evidence="4" id="KW-0641">Proline biosynthesis</keyword>
<evidence type="ECO:0000256" key="6">
    <source>
        <dbReference type="PIRSR" id="PIRSR000193-1"/>
    </source>
</evidence>
<dbReference type="RefSeq" id="WP_101532231.1">
    <property type="nucleotide sequence ID" value="NZ_PKUQ01000001.1"/>
</dbReference>
<protein>
    <recommendedName>
        <fullName evidence="4 5">Pyrroline-5-carboxylate reductase</fullName>
        <shortName evidence="4">P5C reductase</shortName>
        <shortName evidence="4">P5CR</shortName>
        <ecNumber evidence="4 5">1.5.1.2</ecNumber>
    </recommendedName>
    <alternativeName>
        <fullName evidence="4">PCA reductase</fullName>
    </alternativeName>
</protein>
<evidence type="ECO:0000313" key="9">
    <source>
        <dbReference type="EMBL" id="PLW79149.1"/>
    </source>
</evidence>
<dbReference type="SUPFAM" id="SSF51735">
    <property type="entry name" value="NAD(P)-binding Rossmann-fold domains"/>
    <property type="match status" value="1"/>
</dbReference>
<dbReference type="Gene3D" id="1.10.3730.10">
    <property type="entry name" value="ProC C-terminal domain-like"/>
    <property type="match status" value="1"/>
</dbReference>
<dbReference type="FunFam" id="1.10.3730.10:FF:000001">
    <property type="entry name" value="Pyrroline-5-carboxylate reductase"/>
    <property type="match status" value="1"/>
</dbReference>
<gene>
    <name evidence="4" type="primary">proC</name>
    <name evidence="9" type="ORF">C0081_02680</name>
</gene>
<dbReference type="Pfam" id="PF14748">
    <property type="entry name" value="P5CR_dimer"/>
    <property type="match status" value="1"/>
</dbReference>
<comment type="caution">
    <text evidence="9">The sequence shown here is derived from an EMBL/GenBank/DDBJ whole genome shotgun (WGS) entry which is preliminary data.</text>
</comment>
<accession>A0A2N5XXD9</accession>
<comment type="subcellular location">
    <subcellularLocation>
        <location evidence="4">Cytoplasm</location>
    </subcellularLocation>
</comment>
<dbReference type="NCBIfam" id="TIGR00112">
    <property type="entry name" value="proC"/>
    <property type="match status" value="1"/>
</dbReference>
<sequence>MTIGDISLVLVGAGKMGGAMLSGWLDMGLNPANVTVIDPGLPQEMNQLAEQKGFRFIATPYGIVCPDVVVVAVKPQVMDKVLPTLKSLVGASTVVISVAAGTPVSAFKAHLGEEALVVRAMPNTPAQVGRGMTAAFASHGVTASMRTLTAALLSSMGMFVWVESEGQIDAVTAISGSGPAYVFHMVEAMASAGEALGLDAETAGILARQTIVGAGELLHQSALPAATLRKNVTSPGGTTAAALNVLMAEQGGLGALMEKATAAARDRSIELSK</sequence>
<name>A0A2N5XXD9_9HYPH</name>
<evidence type="ECO:0000256" key="4">
    <source>
        <dbReference type="HAMAP-Rule" id="MF_01925"/>
    </source>
</evidence>
<dbReference type="PIRSF" id="PIRSF000193">
    <property type="entry name" value="Pyrrol-5-carb_rd"/>
    <property type="match status" value="1"/>
</dbReference>
<keyword evidence="2 4" id="KW-0521">NADP</keyword>
<dbReference type="InterPro" id="IPR008927">
    <property type="entry name" value="6-PGluconate_DH-like_C_sf"/>
</dbReference>
<evidence type="ECO:0000256" key="2">
    <source>
        <dbReference type="ARBA" id="ARBA00022857"/>
    </source>
</evidence>
<dbReference type="Proteomes" id="UP000234881">
    <property type="component" value="Unassembled WGS sequence"/>
</dbReference>
<dbReference type="OrthoDB" id="9805754at2"/>
<comment type="similarity">
    <text evidence="1 4">Belongs to the pyrroline-5-carboxylate reductase family.</text>
</comment>
<dbReference type="InterPro" id="IPR028939">
    <property type="entry name" value="P5C_Rdtase_cat_N"/>
</dbReference>
<dbReference type="GO" id="GO:0004735">
    <property type="term" value="F:pyrroline-5-carboxylate reductase activity"/>
    <property type="evidence" value="ECO:0007669"/>
    <property type="project" value="UniProtKB-UniRule"/>
</dbReference>
<comment type="function">
    <text evidence="4">Catalyzes the reduction of 1-pyrroline-5-carboxylate (PCA) to L-proline.</text>
</comment>
<dbReference type="UniPathway" id="UPA00098">
    <property type="reaction ID" value="UER00361"/>
</dbReference>
<dbReference type="AlphaFoldDB" id="A0A2N5XXD9"/>
<feature type="domain" description="Pyrroline-5-carboxylate reductase catalytic N-terminal" evidence="7">
    <location>
        <begin position="9"/>
        <end position="101"/>
    </location>
</feature>
<evidence type="ECO:0000256" key="1">
    <source>
        <dbReference type="ARBA" id="ARBA00005525"/>
    </source>
</evidence>
<evidence type="ECO:0000259" key="7">
    <source>
        <dbReference type="Pfam" id="PF03807"/>
    </source>
</evidence>
<dbReference type="InterPro" id="IPR036291">
    <property type="entry name" value="NAD(P)-bd_dom_sf"/>
</dbReference>
<dbReference type="EC" id="1.5.1.2" evidence="4 5"/>
<dbReference type="Pfam" id="PF03807">
    <property type="entry name" value="F420_oxidored"/>
    <property type="match status" value="1"/>
</dbReference>
<dbReference type="HAMAP" id="MF_01925">
    <property type="entry name" value="P5C_reductase"/>
    <property type="match status" value="1"/>
</dbReference>
<keyword evidence="4" id="KW-0028">Amino-acid biosynthesis</keyword>
<evidence type="ECO:0000256" key="5">
    <source>
        <dbReference type="NCBIfam" id="TIGR00112"/>
    </source>
</evidence>
<dbReference type="PANTHER" id="PTHR11645:SF0">
    <property type="entry name" value="PYRROLINE-5-CARBOXYLATE REDUCTASE 3"/>
    <property type="match status" value="1"/>
</dbReference>
<feature type="binding site" evidence="6">
    <location>
        <begin position="72"/>
        <end position="75"/>
    </location>
    <ligand>
        <name>NADP(+)</name>
        <dbReference type="ChEBI" id="CHEBI:58349"/>
    </ligand>
</feature>
<keyword evidence="10" id="KW-1185">Reference proteome</keyword>
<organism evidence="9 10">
    <name type="scientific">Cohaesibacter celericrescens</name>
    <dbReference type="NCBI Taxonomy" id="2067669"/>
    <lineage>
        <taxon>Bacteria</taxon>
        <taxon>Pseudomonadati</taxon>
        <taxon>Pseudomonadota</taxon>
        <taxon>Alphaproteobacteria</taxon>
        <taxon>Hyphomicrobiales</taxon>
        <taxon>Cohaesibacteraceae</taxon>
    </lineage>
</organism>
<feature type="domain" description="Pyrroline-5-carboxylate reductase dimerisation" evidence="8">
    <location>
        <begin position="165"/>
        <end position="271"/>
    </location>
</feature>
<dbReference type="PANTHER" id="PTHR11645">
    <property type="entry name" value="PYRROLINE-5-CARBOXYLATE REDUCTASE"/>
    <property type="match status" value="1"/>
</dbReference>
<dbReference type="SUPFAM" id="SSF48179">
    <property type="entry name" value="6-phosphogluconate dehydrogenase C-terminal domain-like"/>
    <property type="match status" value="1"/>
</dbReference>
<dbReference type="GO" id="GO:0005737">
    <property type="term" value="C:cytoplasm"/>
    <property type="evidence" value="ECO:0007669"/>
    <property type="project" value="UniProtKB-SubCell"/>
</dbReference>
<comment type="catalytic activity">
    <reaction evidence="4">
        <text>L-proline + NAD(+) = (S)-1-pyrroline-5-carboxylate + NADH + 2 H(+)</text>
        <dbReference type="Rhea" id="RHEA:14105"/>
        <dbReference type="ChEBI" id="CHEBI:15378"/>
        <dbReference type="ChEBI" id="CHEBI:17388"/>
        <dbReference type="ChEBI" id="CHEBI:57540"/>
        <dbReference type="ChEBI" id="CHEBI:57945"/>
        <dbReference type="ChEBI" id="CHEBI:60039"/>
        <dbReference type="EC" id="1.5.1.2"/>
    </reaction>
</comment>
<comment type="catalytic activity">
    <reaction evidence="4">
        <text>L-proline + NADP(+) = (S)-1-pyrroline-5-carboxylate + NADPH + 2 H(+)</text>
        <dbReference type="Rhea" id="RHEA:14109"/>
        <dbReference type="ChEBI" id="CHEBI:15378"/>
        <dbReference type="ChEBI" id="CHEBI:17388"/>
        <dbReference type="ChEBI" id="CHEBI:57783"/>
        <dbReference type="ChEBI" id="CHEBI:58349"/>
        <dbReference type="ChEBI" id="CHEBI:60039"/>
        <dbReference type="EC" id="1.5.1.2"/>
    </reaction>
</comment>
<dbReference type="Gene3D" id="3.40.50.720">
    <property type="entry name" value="NAD(P)-binding Rossmann-like Domain"/>
    <property type="match status" value="1"/>
</dbReference>
<keyword evidence="3 4" id="KW-0560">Oxidoreductase</keyword>
<dbReference type="InterPro" id="IPR029036">
    <property type="entry name" value="P5CR_dimer"/>
</dbReference>
<evidence type="ECO:0000256" key="3">
    <source>
        <dbReference type="ARBA" id="ARBA00023002"/>
    </source>
</evidence>
<evidence type="ECO:0000259" key="8">
    <source>
        <dbReference type="Pfam" id="PF14748"/>
    </source>
</evidence>
<reference evidence="9 10" key="1">
    <citation type="submission" date="2018-01" db="EMBL/GenBank/DDBJ databases">
        <title>The draft genome sequence of Cohaesibacter sp. H1304.</title>
        <authorList>
            <person name="Wang N.-N."/>
            <person name="Du Z.-J."/>
        </authorList>
    </citation>
    <scope>NUCLEOTIDE SEQUENCE [LARGE SCALE GENOMIC DNA]</scope>
    <source>
        <strain evidence="9 10">H1304</strain>
    </source>
</reference>